<dbReference type="InterPro" id="IPR005829">
    <property type="entry name" value="Sugar_transporter_CS"/>
</dbReference>
<evidence type="ECO:0000259" key="10">
    <source>
        <dbReference type="PROSITE" id="PS50850"/>
    </source>
</evidence>
<keyword evidence="12" id="KW-1185">Reference proteome</keyword>
<dbReference type="PRINTS" id="PR00171">
    <property type="entry name" value="SUGRTRNSPORT"/>
</dbReference>
<dbReference type="GO" id="GO:0015149">
    <property type="term" value="F:hexose transmembrane transporter activity"/>
    <property type="evidence" value="ECO:0007669"/>
    <property type="project" value="TreeGrafter"/>
</dbReference>
<feature type="transmembrane region" description="Helical" evidence="9">
    <location>
        <begin position="446"/>
        <end position="469"/>
    </location>
</feature>
<dbReference type="NCBIfam" id="TIGR00879">
    <property type="entry name" value="SP"/>
    <property type="match status" value="1"/>
</dbReference>
<feature type="transmembrane region" description="Helical" evidence="9">
    <location>
        <begin position="509"/>
        <end position="530"/>
    </location>
</feature>
<organism evidence="11 12">
    <name type="scientific">Dentiscutata erythropus</name>
    <dbReference type="NCBI Taxonomy" id="1348616"/>
    <lineage>
        <taxon>Eukaryota</taxon>
        <taxon>Fungi</taxon>
        <taxon>Fungi incertae sedis</taxon>
        <taxon>Mucoromycota</taxon>
        <taxon>Glomeromycotina</taxon>
        <taxon>Glomeromycetes</taxon>
        <taxon>Diversisporales</taxon>
        <taxon>Gigasporaceae</taxon>
        <taxon>Dentiscutata</taxon>
    </lineage>
</organism>
<reference evidence="11" key="1">
    <citation type="submission" date="2021-06" db="EMBL/GenBank/DDBJ databases">
        <authorList>
            <person name="Kallberg Y."/>
            <person name="Tangrot J."/>
            <person name="Rosling A."/>
        </authorList>
    </citation>
    <scope>NUCLEOTIDE SEQUENCE</scope>
    <source>
        <strain evidence="11">MA453B</strain>
    </source>
</reference>
<dbReference type="PANTHER" id="PTHR23503:SF8">
    <property type="entry name" value="FACILITATED GLUCOSE TRANSPORTER PROTEIN 1"/>
    <property type="match status" value="1"/>
</dbReference>
<feature type="compositionally biased region" description="Polar residues" evidence="8">
    <location>
        <begin position="13"/>
        <end position="22"/>
    </location>
</feature>
<evidence type="ECO:0000256" key="6">
    <source>
        <dbReference type="ARBA" id="ARBA00023136"/>
    </source>
</evidence>
<gene>
    <name evidence="11" type="ORF">DERYTH_LOCUS19726</name>
</gene>
<feature type="domain" description="Major facilitator superfamily (MFS) profile" evidence="10">
    <location>
        <begin position="54"/>
        <end position="534"/>
    </location>
</feature>
<dbReference type="OrthoDB" id="4540492at2759"/>
<feature type="transmembrane region" description="Helical" evidence="9">
    <location>
        <begin position="241"/>
        <end position="261"/>
    </location>
</feature>
<proteinExistence type="inferred from homology"/>
<feature type="non-terminal residue" evidence="11">
    <location>
        <position position="547"/>
    </location>
</feature>
<dbReference type="InterPro" id="IPR005828">
    <property type="entry name" value="MFS_sugar_transport-like"/>
</dbReference>
<keyword evidence="5 9" id="KW-1133">Transmembrane helix</keyword>
<feature type="transmembrane region" description="Helical" evidence="9">
    <location>
        <begin position="418"/>
        <end position="440"/>
    </location>
</feature>
<dbReference type="GO" id="GO:0016020">
    <property type="term" value="C:membrane"/>
    <property type="evidence" value="ECO:0007669"/>
    <property type="project" value="UniProtKB-SubCell"/>
</dbReference>
<keyword evidence="3 7" id="KW-0813">Transport</keyword>
<dbReference type="InterPro" id="IPR003663">
    <property type="entry name" value="Sugar/inositol_transpt"/>
</dbReference>
<dbReference type="Gene3D" id="1.20.1250.20">
    <property type="entry name" value="MFS general substrate transporter like domains"/>
    <property type="match status" value="1"/>
</dbReference>
<feature type="transmembrane region" description="Helical" evidence="9">
    <location>
        <begin position="354"/>
        <end position="385"/>
    </location>
</feature>
<name>A0A9N9NXB3_9GLOM</name>
<comment type="similarity">
    <text evidence="2 7">Belongs to the major facilitator superfamily. Sugar transporter (TC 2.A.1.1) family.</text>
</comment>
<evidence type="ECO:0000256" key="5">
    <source>
        <dbReference type="ARBA" id="ARBA00022989"/>
    </source>
</evidence>
<protein>
    <submittedName>
        <fullName evidence="11">8741_t:CDS:1</fullName>
    </submittedName>
</protein>
<sequence>PFINCLNMFSHNTDQRSLSNPQSDRSLSRNSIDSSSQQSLDSKAASFPSYCLFVAFVAVLASLENGWNLGVTNIPENEPLSRDINSMEKNGILQEQTIRNCTSEHPRVKSNLPDCLPMNNFLWGFATGSYALGGLLGGLLAGHFQTLYGRRNTLVFNTITWIFGGLLLGTALHPLMFVAGRILTGIGSGIGSVAAPTYIGEIATIKSRGAIGTIYQLFIVIGILITQLLGLVLSFVPGWRILLTLTAIPALIQLILLPLCVESPRYLISQNRFSEAKDALQKLRNGYNVENEFREIVGGQTTQSNGKHVESVINENSNIDMSSAAEGVEIVATPKIQNARGFIQILRDTRCRRMLLICVGLNMVQQLCGINGIILYSTAIFLQIFGRGAKYATLGVGIVNLLMTLISTYLVDKKGRKPLLFTSFIGMCVSSIFVVIGSLYHDNVLVIVAVLLFISSFAIGIGPIAFLIAPEVLPTHCVSSGGSICLGINWLCNFLIILIFPVLQQSLGGYTFIVFAIISGISAIATLMFFPEEVYFEVCSEELMVDV</sequence>
<feature type="transmembrane region" description="Helical" evidence="9">
    <location>
        <begin position="391"/>
        <end position="411"/>
    </location>
</feature>
<feature type="transmembrane region" description="Helical" evidence="9">
    <location>
        <begin position="178"/>
        <end position="199"/>
    </location>
</feature>
<feature type="transmembrane region" description="Helical" evidence="9">
    <location>
        <begin position="211"/>
        <end position="235"/>
    </location>
</feature>
<comment type="caution">
    <text evidence="11">The sequence shown here is derived from an EMBL/GenBank/DDBJ whole genome shotgun (WGS) entry which is preliminary data.</text>
</comment>
<evidence type="ECO:0000256" key="2">
    <source>
        <dbReference type="ARBA" id="ARBA00010992"/>
    </source>
</evidence>
<dbReference type="InterPro" id="IPR020846">
    <property type="entry name" value="MFS_dom"/>
</dbReference>
<dbReference type="SUPFAM" id="SSF103473">
    <property type="entry name" value="MFS general substrate transporter"/>
    <property type="match status" value="1"/>
</dbReference>
<evidence type="ECO:0000256" key="3">
    <source>
        <dbReference type="ARBA" id="ARBA00022448"/>
    </source>
</evidence>
<dbReference type="Proteomes" id="UP000789405">
    <property type="component" value="Unassembled WGS sequence"/>
</dbReference>
<dbReference type="InterPro" id="IPR036259">
    <property type="entry name" value="MFS_trans_sf"/>
</dbReference>
<evidence type="ECO:0000256" key="9">
    <source>
        <dbReference type="SAM" id="Phobius"/>
    </source>
</evidence>
<dbReference type="EMBL" id="CAJVPY010022075">
    <property type="protein sequence ID" value="CAG8781720.1"/>
    <property type="molecule type" value="Genomic_DNA"/>
</dbReference>
<feature type="compositionally biased region" description="Low complexity" evidence="8">
    <location>
        <begin position="23"/>
        <end position="34"/>
    </location>
</feature>
<dbReference type="AlphaFoldDB" id="A0A9N9NXB3"/>
<dbReference type="InterPro" id="IPR045263">
    <property type="entry name" value="GLUT"/>
</dbReference>
<dbReference type="PROSITE" id="PS00217">
    <property type="entry name" value="SUGAR_TRANSPORT_2"/>
    <property type="match status" value="1"/>
</dbReference>
<dbReference type="PANTHER" id="PTHR23503">
    <property type="entry name" value="SOLUTE CARRIER FAMILY 2"/>
    <property type="match status" value="1"/>
</dbReference>
<evidence type="ECO:0000313" key="12">
    <source>
        <dbReference type="Proteomes" id="UP000789405"/>
    </source>
</evidence>
<feature type="region of interest" description="Disordered" evidence="8">
    <location>
        <begin position="13"/>
        <end position="34"/>
    </location>
</feature>
<comment type="subcellular location">
    <subcellularLocation>
        <location evidence="1">Membrane</location>
        <topology evidence="1">Multi-pass membrane protein</topology>
    </subcellularLocation>
</comment>
<evidence type="ECO:0000256" key="1">
    <source>
        <dbReference type="ARBA" id="ARBA00004141"/>
    </source>
</evidence>
<evidence type="ECO:0000313" key="11">
    <source>
        <dbReference type="EMBL" id="CAG8781720.1"/>
    </source>
</evidence>
<evidence type="ECO:0000256" key="7">
    <source>
        <dbReference type="RuleBase" id="RU003346"/>
    </source>
</evidence>
<dbReference type="Pfam" id="PF00083">
    <property type="entry name" value="Sugar_tr"/>
    <property type="match status" value="1"/>
</dbReference>
<feature type="transmembrane region" description="Helical" evidence="9">
    <location>
        <begin position="481"/>
        <end position="503"/>
    </location>
</feature>
<evidence type="ECO:0000256" key="8">
    <source>
        <dbReference type="SAM" id="MobiDB-lite"/>
    </source>
</evidence>
<feature type="transmembrane region" description="Helical" evidence="9">
    <location>
        <begin position="154"/>
        <end position="172"/>
    </location>
</feature>
<feature type="non-terminal residue" evidence="11">
    <location>
        <position position="1"/>
    </location>
</feature>
<feature type="transmembrane region" description="Helical" evidence="9">
    <location>
        <begin position="121"/>
        <end position="142"/>
    </location>
</feature>
<dbReference type="PROSITE" id="PS50850">
    <property type="entry name" value="MFS"/>
    <property type="match status" value="1"/>
</dbReference>
<keyword evidence="6 9" id="KW-0472">Membrane</keyword>
<accession>A0A9N9NXB3</accession>
<keyword evidence="4 9" id="KW-0812">Transmembrane</keyword>
<evidence type="ECO:0000256" key="4">
    <source>
        <dbReference type="ARBA" id="ARBA00022692"/>
    </source>
</evidence>